<feature type="transmembrane region" description="Helical" evidence="1">
    <location>
        <begin position="357"/>
        <end position="375"/>
    </location>
</feature>
<feature type="transmembrane region" description="Helical" evidence="1">
    <location>
        <begin position="382"/>
        <end position="401"/>
    </location>
</feature>
<evidence type="ECO:0000256" key="1">
    <source>
        <dbReference type="SAM" id="Phobius"/>
    </source>
</evidence>
<feature type="transmembrane region" description="Helical" evidence="1">
    <location>
        <begin position="413"/>
        <end position="437"/>
    </location>
</feature>
<proteinExistence type="predicted"/>
<dbReference type="Proteomes" id="UP000037392">
    <property type="component" value="Unassembled WGS sequence"/>
</dbReference>
<keyword evidence="1" id="KW-1133">Transmembrane helix</keyword>
<feature type="transmembrane region" description="Helical" evidence="1">
    <location>
        <begin position="258"/>
        <end position="281"/>
    </location>
</feature>
<sequence>MAMKRPYGGEQPYIKMGMFKVRIPFIHCNPTFPEAIQGMCNGVLCFGAISTIMLCTGVSEEAAYGAAFISTFLYIINSLAGDPTVCGWIMPAVPLVIAFCQGYPAELQVQAMAALQLMLAAIFLFLGGTGLAKKVIAFVPPSIKGGIVLGAAIASIFGEYKSGGRVGTYPITIMVSTVAMIFLLYSPVFKGWVKKGNPVAKMLASFGLVPAVILAMILAALTGESPMEFSIFPILTIPNFAIMFKELSPFSVGFPSPAILISAIPTAFAIYIVAFGDTLVLKEIVRDGTKSREDEYCELNVNRVSITAGLRNLVLGLICPFGPLASPLGAAFTISMLQGYEDRGEKGFYSVHGGAMSGNYMPFITMIFTPIVSLVRPIAPICMSLCLVSQGFTCTASGIGLCRDKSDLAIAGAIAAVMVARGAAWGFAVGIVCYIFIASRDKRKDDLSYNRSVIAAEDEEERRAQELREKGAAA</sequence>
<protein>
    <recommendedName>
        <fullName evidence="4">Permease</fullName>
    </recommendedName>
</protein>
<evidence type="ECO:0000313" key="2">
    <source>
        <dbReference type="EMBL" id="KMW16609.1"/>
    </source>
</evidence>
<feature type="transmembrane region" description="Helical" evidence="1">
    <location>
        <begin position="111"/>
        <end position="128"/>
    </location>
</feature>
<organism evidence="2 3">
    <name type="scientific">[Clostridium] citroniae WAL-19142</name>
    <dbReference type="NCBI Taxonomy" id="742734"/>
    <lineage>
        <taxon>Bacteria</taxon>
        <taxon>Bacillati</taxon>
        <taxon>Bacillota</taxon>
        <taxon>Clostridia</taxon>
        <taxon>Lachnospirales</taxon>
        <taxon>Lachnospiraceae</taxon>
        <taxon>Enterocloster</taxon>
    </lineage>
</organism>
<evidence type="ECO:0000313" key="3">
    <source>
        <dbReference type="Proteomes" id="UP000037392"/>
    </source>
</evidence>
<evidence type="ECO:0008006" key="4">
    <source>
        <dbReference type="Google" id="ProtNLM"/>
    </source>
</evidence>
<keyword evidence="1" id="KW-0812">Transmembrane</keyword>
<feature type="transmembrane region" description="Helical" evidence="1">
    <location>
        <begin position="169"/>
        <end position="188"/>
    </location>
</feature>
<dbReference type="GeneID" id="93161526"/>
<feature type="transmembrane region" description="Helical" evidence="1">
    <location>
        <begin position="135"/>
        <end position="157"/>
    </location>
</feature>
<accession>A0A0J9BWL5</accession>
<name>A0A0J9BWL5_9FIRM</name>
<reference evidence="2 3" key="1">
    <citation type="submission" date="2011-04" db="EMBL/GenBank/DDBJ databases">
        <title>The Genome Sequence of Clostridium citroniae WAL-19142.</title>
        <authorList>
            <consortium name="The Broad Institute Genome Sequencing Platform"/>
            <person name="Earl A."/>
            <person name="Ward D."/>
            <person name="Feldgarden M."/>
            <person name="Gevers D."/>
            <person name="Warren Y.A."/>
            <person name="Tyrrell K.L."/>
            <person name="Citron D.M."/>
            <person name="Goldstein E.J."/>
            <person name="Daigneault M."/>
            <person name="Allen-Vercoe E."/>
            <person name="Young S.K."/>
            <person name="Zeng Q."/>
            <person name="Gargeya S."/>
            <person name="Fitzgerald M."/>
            <person name="Haas B."/>
            <person name="Abouelleil A."/>
            <person name="Alvarado L."/>
            <person name="Arachchi H.M."/>
            <person name="Berlin A."/>
            <person name="Brown A."/>
            <person name="Chapman S.B."/>
            <person name="Chen Z."/>
            <person name="Dunbar C."/>
            <person name="Freedman E."/>
            <person name="Gearin G."/>
            <person name="Gellesch M."/>
            <person name="Goldberg J."/>
            <person name="Griggs A."/>
            <person name="Gujja S."/>
            <person name="Heilman E.R."/>
            <person name="Heiman D."/>
            <person name="Howarth C."/>
            <person name="Larson L."/>
            <person name="Lui A."/>
            <person name="MacDonald P.J."/>
            <person name="Mehta T."/>
            <person name="Montmayeur A."/>
            <person name="Murphy C."/>
            <person name="Neiman D."/>
            <person name="Pearson M."/>
            <person name="Priest M."/>
            <person name="Roberts A."/>
            <person name="Saif S."/>
            <person name="Shea T."/>
            <person name="Shenoy N."/>
            <person name="Sisk P."/>
            <person name="Stolte C."/>
            <person name="Sykes S."/>
            <person name="White J."/>
            <person name="Yandava C."/>
            <person name="Wortman J."/>
            <person name="Nusbaum C."/>
            <person name="Birren B."/>
        </authorList>
    </citation>
    <scope>NUCLEOTIDE SEQUENCE [LARGE SCALE GENOMIC DNA]</scope>
    <source>
        <strain evidence="2 3">WAL-19142</strain>
    </source>
</reference>
<dbReference type="EMBL" id="ADLK01000029">
    <property type="protein sequence ID" value="KMW16609.1"/>
    <property type="molecule type" value="Genomic_DNA"/>
</dbReference>
<gene>
    <name evidence="2" type="ORF">HMPREF9470_04109</name>
</gene>
<dbReference type="RefSeq" id="WP_007863673.1">
    <property type="nucleotide sequence ID" value="NZ_KQ235881.1"/>
</dbReference>
<feature type="transmembrane region" description="Helical" evidence="1">
    <location>
        <begin position="200"/>
        <end position="221"/>
    </location>
</feature>
<feature type="transmembrane region" description="Helical" evidence="1">
    <location>
        <begin position="313"/>
        <end position="337"/>
    </location>
</feature>
<dbReference type="OrthoDB" id="354989at2"/>
<keyword evidence="1" id="KW-0472">Membrane</keyword>
<dbReference type="PATRIC" id="fig|742734.4.peg.4402"/>
<dbReference type="AlphaFoldDB" id="A0A0J9BWL5"/>
<comment type="caution">
    <text evidence="2">The sequence shown here is derived from an EMBL/GenBank/DDBJ whole genome shotgun (WGS) entry which is preliminary data.</text>
</comment>